<dbReference type="EMBL" id="DYVS01000242">
    <property type="protein sequence ID" value="HJF71681.1"/>
    <property type="molecule type" value="Genomic_DNA"/>
</dbReference>
<feature type="chain" id="PRO_5037839060" evidence="1">
    <location>
        <begin position="20"/>
        <end position="88"/>
    </location>
</feature>
<sequence length="88" mass="10422">MKKIFFLLVGLMVTSLLWGQQKANFKLADRFTSSNFRFADGNSMSIYPMYINDGDCFWYSFTTEEGKRHYYVNPEKGEKRLLFNPEKL</sequence>
<proteinExistence type="predicted"/>
<evidence type="ECO:0000313" key="2">
    <source>
        <dbReference type="EMBL" id="HJF71681.1"/>
    </source>
</evidence>
<comment type="caution">
    <text evidence="2">The sequence shown here is derived from an EMBL/GenBank/DDBJ whole genome shotgun (WGS) entry which is preliminary data.</text>
</comment>
<keyword evidence="1" id="KW-0732">Signal</keyword>
<feature type="signal peptide" evidence="1">
    <location>
        <begin position="1"/>
        <end position="19"/>
    </location>
</feature>
<gene>
    <name evidence="2" type="ORF">K8V05_13085</name>
</gene>
<protein>
    <submittedName>
        <fullName evidence="2">S9 family peptidase</fullName>
    </submittedName>
</protein>
<feature type="non-terminal residue" evidence="2">
    <location>
        <position position="88"/>
    </location>
</feature>
<evidence type="ECO:0000256" key="1">
    <source>
        <dbReference type="SAM" id="SignalP"/>
    </source>
</evidence>
<reference evidence="2" key="2">
    <citation type="submission" date="2021-09" db="EMBL/GenBank/DDBJ databases">
        <authorList>
            <person name="Gilroy R."/>
        </authorList>
    </citation>
    <scope>NUCLEOTIDE SEQUENCE</scope>
    <source>
        <strain evidence="2">6966</strain>
    </source>
</reference>
<name>A0A921H689_9BACT</name>
<accession>A0A921H689</accession>
<organism evidence="2 3">
    <name type="scientific">Butyricimonas virosa</name>
    <dbReference type="NCBI Taxonomy" id="544645"/>
    <lineage>
        <taxon>Bacteria</taxon>
        <taxon>Pseudomonadati</taxon>
        <taxon>Bacteroidota</taxon>
        <taxon>Bacteroidia</taxon>
        <taxon>Bacteroidales</taxon>
        <taxon>Odoribacteraceae</taxon>
        <taxon>Butyricimonas</taxon>
    </lineage>
</organism>
<dbReference type="AlphaFoldDB" id="A0A921H689"/>
<reference evidence="2" key="1">
    <citation type="journal article" date="2021" name="PeerJ">
        <title>Extensive microbial diversity within the chicken gut microbiome revealed by metagenomics and culture.</title>
        <authorList>
            <person name="Gilroy R."/>
            <person name="Ravi A."/>
            <person name="Getino M."/>
            <person name="Pursley I."/>
            <person name="Horton D.L."/>
            <person name="Alikhan N.F."/>
            <person name="Baker D."/>
            <person name="Gharbi K."/>
            <person name="Hall N."/>
            <person name="Watson M."/>
            <person name="Adriaenssens E.M."/>
            <person name="Foster-Nyarko E."/>
            <person name="Jarju S."/>
            <person name="Secka A."/>
            <person name="Antonio M."/>
            <person name="Oren A."/>
            <person name="Chaudhuri R.R."/>
            <person name="La Ragione R."/>
            <person name="Hildebrand F."/>
            <person name="Pallen M.J."/>
        </authorList>
    </citation>
    <scope>NUCLEOTIDE SEQUENCE</scope>
    <source>
        <strain evidence="2">6966</strain>
    </source>
</reference>
<evidence type="ECO:0000313" key="3">
    <source>
        <dbReference type="Proteomes" id="UP000742098"/>
    </source>
</evidence>
<dbReference type="Proteomes" id="UP000742098">
    <property type="component" value="Unassembled WGS sequence"/>
</dbReference>